<dbReference type="Proteomes" id="UP000178449">
    <property type="component" value="Unassembled WGS sequence"/>
</dbReference>
<reference evidence="1 2" key="1">
    <citation type="journal article" date="2016" name="Nat. Commun.">
        <title>Thousands of microbial genomes shed light on interconnected biogeochemical processes in an aquifer system.</title>
        <authorList>
            <person name="Anantharaman K."/>
            <person name="Brown C.T."/>
            <person name="Hug L.A."/>
            <person name="Sharon I."/>
            <person name="Castelle C.J."/>
            <person name="Probst A.J."/>
            <person name="Thomas B.C."/>
            <person name="Singh A."/>
            <person name="Wilkins M.J."/>
            <person name="Karaoz U."/>
            <person name="Brodie E.L."/>
            <person name="Williams K.H."/>
            <person name="Hubbard S.S."/>
            <person name="Banfield J.F."/>
        </authorList>
    </citation>
    <scope>NUCLEOTIDE SEQUENCE [LARGE SCALE GENOMIC DNA]</scope>
</reference>
<name>A0A1F6GGS1_9PROT</name>
<dbReference type="AlphaFoldDB" id="A0A1F6GGS1"/>
<dbReference type="InterPro" id="IPR005338">
    <property type="entry name" value="Anhydro_N_Ac-Mur_kinase"/>
</dbReference>
<dbReference type="Gene3D" id="3.30.420.40">
    <property type="match status" value="2"/>
</dbReference>
<dbReference type="PANTHER" id="PTHR30605">
    <property type="entry name" value="ANHYDRO-N-ACETYLMURAMIC ACID KINASE"/>
    <property type="match status" value="1"/>
</dbReference>
<evidence type="ECO:0000313" key="1">
    <source>
        <dbReference type="EMBL" id="OGG97292.1"/>
    </source>
</evidence>
<dbReference type="EMBL" id="MFNE01000001">
    <property type="protein sequence ID" value="OGG97292.1"/>
    <property type="molecule type" value="Genomic_DNA"/>
</dbReference>
<sequence>MMTGTSLDGLDLGLFWISGQKTQVKIEQAAFTTEPYPESLRAAIIRCFHGSAQEICRLNMDLGQFYASRALDFASDQAHLGPIDLVGSHGQTIWHVHGHSSLQTGEATLLAQTLGCPVVSDFRVSDISQGGSGAPLVPYLDRIFYGQSGLNTALLNLGGIGNVTYLPADPNEPLIAFDTGPANGILNEAAFIISHGGSTCDLDAQFSSLGKVDPQLLALLLDHPYFKLRPPKSTGRELFGQPYVQSIFNKWPGGHFDLLRNLVAFVAHSVALSFEQHLPKLDRLFVSGGGAHHPLLMADLKERLAPLSVEPLPTTSAFTADSKEAAAFALFAHERINSNPTSLPEVTGARRAVSMGKISLPD</sequence>
<organism evidence="1 2">
    <name type="scientific">Candidatus Lambdaproteobacteria bacterium RIFOXYD2_FULL_50_16</name>
    <dbReference type="NCBI Taxonomy" id="1817772"/>
    <lineage>
        <taxon>Bacteria</taxon>
        <taxon>Pseudomonadati</taxon>
        <taxon>Pseudomonadota</taxon>
        <taxon>Candidatus Lambdaproteobacteria</taxon>
    </lineage>
</organism>
<dbReference type="STRING" id="1817772.A2527_10450"/>
<dbReference type="GO" id="GO:0016773">
    <property type="term" value="F:phosphotransferase activity, alcohol group as acceptor"/>
    <property type="evidence" value="ECO:0007669"/>
    <property type="project" value="InterPro"/>
</dbReference>
<evidence type="ECO:0000313" key="2">
    <source>
        <dbReference type="Proteomes" id="UP000178449"/>
    </source>
</evidence>
<gene>
    <name evidence="1" type="ORF">A2527_10450</name>
</gene>
<evidence type="ECO:0008006" key="3">
    <source>
        <dbReference type="Google" id="ProtNLM"/>
    </source>
</evidence>
<dbReference type="GO" id="GO:0006040">
    <property type="term" value="P:amino sugar metabolic process"/>
    <property type="evidence" value="ECO:0007669"/>
    <property type="project" value="InterPro"/>
</dbReference>
<dbReference type="InterPro" id="IPR043129">
    <property type="entry name" value="ATPase_NBD"/>
</dbReference>
<comment type="caution">
    <text evidence="1">The sequence shown here is derived from an EMBL/GenBank/DDBJ whole genome shotgun (WGS) entry which is preliminary data.</text>
</comment>
<dbReference type="SUPFAM" id="SSF53067">
    <property type="entry name" value="Actin-like ATPase domain"/>
    <property type="match status" value="1"/>
</dbReference>
<accession>A0A1F6GGS1</accession>
<protein>
    <recommendedName>
        <fullName evidence="3">Anhydro-N-acetylmuramic acid kinase</fullName>
    </recommendedName>
</protein>
<dbReference type="GO" id="GO:0005524">
    <property type="term" value="F:ATP binding"/>
    <property type="evidence" value="ECO:0007669"/>
    <property type="project" value="InterPro"/>
</dbReference>
<dbReference type="Pfam" id="PF03702">
    <property type="entry name" value="AnmK"/>
    <property type="match status" value="1"/>
</dbReference>
<proteinExistence type="predicted"/>
<dbReference type="GO" id="GO:0009254">
    <property type="term" value="P:peptidoglycan turnover"/>
    <property type="evidence" value="ECO:0007669"/>
    <property type="project" value="InterPro"/>
</dbReference>
<dbReference type="PANTHER" id="PTHR30605:SF0">
    <property type="entry name" value="ANHYDRO-N-ACETYLMURAMIC ACID KINASE"/>
    <property type="match status" value="1"/>
</dbReference>